<organism evidence="9 10">
    <name type="scientific">Glutamicibacter arilaitensis (strain DSM 16368 / CIP 108037 / IAM 15318 / JCM 13566 / NCIMB 14258 / Re117)</name>
    <name type="common">Arthrobacter arilaitensis</name>
    <dbReference type="NCBI Taxonomy" id="861360"/>
    <lineage>
        <taxon>Bacteria</taxon>
        <taxon>Bacillati</taxon>
        <taxon>Actinomycetota</taxon>
        <taxon>Actinomycetes</taxon>
        <taxon>Micrococcales</taxon>
        <taxon>Micrococcaceae</taxon>
        <taxon>Glutamicibacter</taxon>
    </lineage>
</organism>
<feature type="transmembrane region" description="Helical" evidence="8">
    <location>
        <begin position="124"/>
        <end position="144"/>
    </location>
</feature>
<keyword evidence="6 8" id="KW-1133">Transmembrane helix</keyword>
<dbReference type="InterPro" id="IPR037294">
    <property type="entry name" value="ABC_BtuC-like"/>
</dbReference>
<dbReference type="SUPFAM" id="SSF81345">
    <property type="entry name" value="ABC transporter involved in vitamin B12 uptake, BtuC"/>
    <property type="match status" value="1"/>
</dbReference>
<dbReference type="PANTHER" id="PTHR30472:SF24">
    <property type="entry name" value="FERRIC ENTEROBACTIN TRANSPORT SYSTEM PERMEASE PROTEIN FEPG"/>
    <property type="match status" value="1"/>
</dbReference>
<dbReference type="EMBL" id="FQ311875">
    <property type="protein sequence ID" value="CBT74521.1"/>
    <property type="molecule type" value="Genomic_DNA"/>
</dbReference>
<keyword evidence="5 8" id="KW-0812">Transmembrane</keyword>
<feature type="transmembrane region" description="Helical" evidence="8">
    <location>
        <begin position="246"/>
        <end position="267"/>
    </location>
</feature>
<feature type="transmembrane region" description="Helical" evidence="8">
    <location>
        <begin position="68"/>
        <end position="88"/>
    </location>
</feature>
<evidence type="ECO:0000256" key="6">
    <source>
        <dbReference type="ARBA" id="ARBA00022989"/>
    </source>
</evidence>
<evidence type="ECO:0000256" key="4">
    <source>
        <dbReference type="ARBA" id="ARBA00022475"/>
    </source>
</evidence>
<evidence type="ECO:0000256" key="3">
    <source>
        <dbReference type="ARBA" id="ARBA00022448"/>
    </source>
</evidence>
<evidence type="ECO:0000256" key="5">
    <source>
        <dbReference type="ARBA" id="ARBA00022692"/>
    </source>
</evidence>
<sequence length="339" mass="34414">MSTQTTSRRRFTPARRRIVLGTLLVLLAAVAVTAMGTGTITLGPQQVLAALFGSGEPKDVMVVQKIRVPRVLTAVGVGAALGAAGACFQSISRNPLGSPDIIGFTTGAATGAVAQIVLFNAGAWATGASAMICGLLTAAVVYLLSFSKHATGGQRLVIIGIGVGAMLGAVNTILLAKGDADLAAQANLWLSGSLGGRTWADAALVGVALLVLLPLLVAHGRNLTMLEMGDDTAQALGVGAETVRRLTIFAAVCLTAAATAAAGPIAFVALASGQIIRQLIGNRSVPIWQAALTGSVLLVACDVITQHLPLQAQVPIGLATSLAGGLYLLYLLTRPQTRT</sequence>
<comment type="similarity">
    <text evidence="2">Belongs to the binding-protein-dependent transport system permease family. FecCD subfamily.</text>
</comment>
<proteinExistence type="inferred from homology"/>
<dbReference type="Gene3D" id="1.10.3470.10">
    <property type="entry name" value="ABC transporter involved in vitamin B12 uptake, BtuC"/>
    <property type="match status" value="1"/>
</dbReference>
<keyword evidence="7 8" id="KW-0472">Membrane</keyword>
<reference evidence="10" key="1">
    <citation type="journal article" date="2010" name="PLoS ONE">
        <title>The Arthrobacter arilaitensis Re117 genome sequence reveals its genetic adaptation to the surface of cheese.</title>
        <authorList>
            <person name="Monnet C."/>
            <person name="Loux V."/>
            <person name="Gibrat J.F."/>
            <person name="Spinnler E."/>
            <person name="Barbe V."/>
            <person name="Vacherie B."/>
            <person name="Gavory F."/>
            <person name="Gourbeyre E."/>
            <person name="Siguier P."/>
            <person name="Chandler M."/>
            <person name="Elleuch R."/>
            <person name="Irlinger F."/>
            <person name="Vallaeys T."/>
        </authorList>
    </citation>
    <scope>NUCLEOTIDE SEQUENCE</scope>
    <source>
        <strain evidence="10">DSM 16368 / CIP 108037 / IAM 15318 / JCM 13566 / Re117</strain>
    </source>
</reference>
<keyword evidence="4" id="KW-1003">Cell membrane</keyword>
<dbReference type="RefSeq" id="WP_013347674.1">
    <property type="nucleotide sequence ID" value="NC_014550.1"/>
</dbReference>
<evidence type="ECO:0000256" key="8">
    <source>
        <dbReference type="SAM" id="Phobius"/>
    </source>
</evidence>
<protein>
    <submittedName>
        <fullName evidence="9">Iron-siderophore ABC transporter, inner membrane subunit</fullName>
    </submittedName>
</protein>
<evidence type="ECO:0000256" key="2">
    <source>
        <dbReference type="ARBA" id="ARBA00007935"/>
    </source>
</evidence>
<keyword evidence="10" id="KW-1185">Reference proteome</keyword>
<dbReference type="PANTHER" id="PTHR30472">
    <property type="entry name" value="FERRIC ENTEROBACTIN TRANSPORT SYSTEM PERMEASE PROTEIN"/>
    <property type="match status" value="1"/>
</dbReference>
<feature type="transmembrane region" description="Helical" evidence="8">
    <location>
        <begin position="100"/>
        <end position="118"/>
    </location>
</feature>
<feature type="transmembrane region" description="Helical" evidence="8">
    <location>
        <begin position="316"/>
        <end position="333"/>
    </location>
</feature>
<keyword evidence="3" id="KW-0813">Transport</keyword>
<feature type="transmembrane region" description="Helical" evidence="8">
    <location>
        <begin position="196"/>
        <end position="218"/>
    </location>
</feature>
<feature type="transmembrane region" description="Helical" evidence="8">
    <location>
        <begin position="156"/>
        <end position="176"/>
    </location>
</feature>
<evidence type="ECO:0000313" key="9">
    <source>
        <dbReference type="EMBL" id="CBT74521.1"/>
    </source>
</evidence>
<dbReference type="Pfam" id="PF01032">
    <property type="entry name" value="FecCD"/>
    <property type="match status" value="1"/>
</dbReference>
<gene>
    <name evidence="9" type="ordered locus">AARI_02850</name>
</gene>
<evidence type="ECO:0000256" key="1">
    <source>
        <dbReference type="ARBA" id="ARBA00004651"/>
    </source>
</evidence>
<dbReference type="InterPro" id="IPR000522">
    <property type="entry name" value="ABC_transptr_permease_BtuC"/>
</dbReference>
<dbReference type="Proteomes" id="UP000006878">
    <property type="component" value="Chromosome"/>
</dbReference>
<accession>A0ABP1TZJ7</accession>
<evidence type="ECO:0000313" key="10">
    <source>
        <dbReference type="Proteomes" id="UP000006878"/>
    </source>
</evidence>
<dbReference type="GeneID" id="303183908"/>
<evidence type="ECO:0000256" key="7">
    <source>
        <dbReference type="ARBA" id="ARBA00023136"/>
    </source>
</evidence>
<name>A0ABP1TZJ7_GLUAR</name>
<comment type="subcellular location">
    <subcellularLocation>
        <location evidence="1">Cell membrane</location>
        <topology evidence="1">Multi-pass membrane protein</topology>
    </subcellularLocation>
</comment>
<reference evidence="10" key="2">
    <citation type="submission" date="2010-07" db="EMBL/GenBank/DDBJ databases">
        <title>Complete genome sequence of Arthrobacter arilaitensis (strain DSM 16368 / CIP 108037 / JCM 13566 / Re117).</title>
        <authorList>
            <person name="Genoscope."/>
        </authorList>
    </citation>
    <scope>NUCLEOTIDE SEQUENCE [LARGE SCALE GENOMIC DNA]</scope>
    <source>
        <strain evidence="10">DSM 16368 / CIP 108037 / IAM 15318 / JCM 13566 / Re117</strain>
    </source>
</reference>